<accession>A0A022PYF3</accession>
<evidence type="ECO:0000256" key="5">
    <source>
        <dbReference type="ARBA" id="ARBA00022833"/>
    </source>
</evidence>
<feature type="domain" description="CMP/dCMP-type deaminase" evidence="9">
    <location>
        <begin position="29"/>
        <end position="160"/>
    </location>
</feature>
<gene>
    <name evidence="10" type="ORF">MIMGU_mgv1a018255mg</name>
</gene>
<dbReference type="InterPro" id="IPR016193">
    <property type="entry name" value="Cytidine_deaminase-like"/>
</dbReference>
<dbReference type="InterPro" id="IPR050202">
    <property type="entry name" value="Cyt/Deoxycyt_deaminase"/>
</dbReference>
<evidence type="ECO:0000256" key="6">
    <source>
        <dbReference type="PIRSR" id="PIRSR006334-1"/>
    </source>
</evidence>
<feature type="binding site" evidence="7">
    <location>
        <begin position="70"/>
        <end position="72"/>
    </location>
    <ligand>
        <name>substrate</name>
    </ligand>
</feature>
<evidence type="ECO:0000256" key="3">
    <source>
        <dbReference type="ARBA" id="ARBA00022723"/>
    </source>
</evidence>
<organism evidence="10 11">
    <name type="scientific">Erythranthe guttata</name>
    <name type="common">Yellow monkey flower</name>
    <name type="synonym">Mimulus guttatus</name>
    <dbReference type="NCBI Taxonomy" id="4155"/>
    <lineage>
        <taxon>Eukaryota</taxon>
        <taxon>Viridiplantae</taxon>
        <taxon>Streptophyta</taxon>
        <taxon>Embryophyta</taxon>
        <taxon>Tracheophyta</taxon>
        <taxon>Spermatophyta</taxon>
        <taxon>Magnoliopsida</taxon>
        <taxon>eudicotyledons</taxon>
        <taxon>Gunneridae</taxon>
        <taxon>Pentapetalae</taxon>
        <taxon>asterids</taxon>
        <taxon>lamiids</taxon>
        <taxon>Lamiales</taxon>
        <taxon>Phrymaceae</taxon>
        <taxon>Erythranthe</taxon>
    </lineage>
</organism>
<dbReference type="PANTHER" id="PTHR11644">
    <property type="entry name" value="CYTIDINE DEAMINASE"/>
    <property type="match status" value="1"/>
</dbReference>
<evidence type="ECO:0000256" key="8">
    <source>
        <dbReference type="SAM" id="Phobius"/>
    </source>
</evidence>
<evidence type="ECO:0000256" key="7">
    <source>
        <dbReference type="PIRSR" id="PIRSR006334-2"/>
    </source>
</evidence>
<dbReference type="PROSITE" id="PS51747">
    <property type="entry name" value="CYT_DCMP_DEAMINASES_2"/>
    <property type="match status" value="1"/>
</dbReference>
<dbReference type="PANTHER" id="PTHR11644:SF2">
    <property type="entry name" value="CYTIDINE DEAMINASE"/>
    <property type="match status" value="1"/>
</dbReference>
<sequence length="269" mass="30067">MNQIHLSANQFVIEASVAESIAESLNLPSVLHLLPHLVHSAQALARPPISNFNVGAVGLGSDSRVFVGVNLEFPGLPLHHSVHAEQFLLTNLAVHRCRRLLSFAVSSAPCGHFRKFLQELRHCSSVQILVINEENCAQNIDHVENRKPLSKFLPNPFGPHDLLDHECWLLLNQHDNWLDLLPPNAVNSVISVEKEGAKVRHEDTARLVLKAVSPKCDFRTITSYSSSLHRVLDSTTPYILCLLRLFGYGDVFFASIMQLFCLGLVFKQF</sequence>
<keyword evidence="4" id="KW-0378">Hydrolase</keyword>
<evidence type="ECO:0000256" key="1">
    <source>
        <dbReference type="ARBA" id="ARBA00006576"/>
    </source>
</evidence>
<dbReference type="STRING" id="4155.A0A022PYF3"/>
<dbReference type="GO" id="GO:0004126">
    <property type="term" value="F:cytidine deaminase activity"/>
    <property type="evidence" value="ECO:0000318"/>
    <property type="project" value="GO_Central"/>
</dbReference>
<dbReference type="CDD" id="cd01283">
    <property type="entry name" value="cytidine_deaminase"/>
    <property type="match status" value="1"/>
</dbReference>
<keyword evidence="8" id="KW-0812">Transmembrane</keyword>
<feature type="active site" description="Proton donor" evidence="6">
    <location>
        <position position="85"/>
    </location>
</feature>
<protein>
    <recommendedName>
        <fullName evidence="2">cytidine deaminase</fullName>
        <ecNumber evidence="2">3.5.4.5</ecNumber>
    </recommendedName>
</protein>
<dbReference type="SUPFAM" id="SSF53927">
    <property type="entry name" value="Cytidine deaminase-like"/>
    <property type="match status" value="1"/>
</dbReference>
<dbReference type="GO" id="GO:0055086">
    <property type="term" value="P:nucleobase-containing small molecule metabolic process"/>
    <property type="evidence" value="ECO:0007669"/>
    <property type="project" value="UniProtKB-ARBA"/>
</dbReference>
<dbReference type="EC" id="3.5.4.5" evidence="2"/>
<proteinExistence type="inferred from homology"/>
<keyword evidence="8" id="KW-1133">Transmembrane helix</keyword>
<dbReference type="AlphaFoldDB" id="A0A022PYF3"/>
<dbReference type="GO" id="GO:0005829">
    <property type="term" value="C:cytosol"/>
    <property type="evidence" value="ECO:0000318"/>
    <property type="project" value="GO_Central"/>
</dbReference>
<comment type="similarity">
    <text evidence="1">Belongs to the cytidine and deoxycytidylate deaminase family.</text>
</comment>
<dbReference type="eggNOG" id="KOG0833">
    <property type="taxonomic scope" value="Eukaryota"/>
</dbReference>
<dbReference type="Gene3D" id="3.40.140.10">
    <property type="entry name" value="Cytidine Deaminase, domain 2"/>
    <property type="match status" value="1"/>
</dbReference>
<dbReference type="EMBL" id="KI632271">
    <property type="protein sequence ID" value="EYU20509.1"/>
    <property type="molecule type" value="Genomic_DNA"/>
</dbReference>
<keyword evidence="5" id="KW-0862">Zinc</keyword>
<dbReference type="GO" id="GO:0072527">
    <property type="term" value="P:pyrimidine-containing compound metabolic process"/>
    <property type="evidence" value="ECO:0007669"/>
    <property type="project" value="UniProtKB-ARBA"/>
</dbReference>
<feature type="transmembrane region" description="Helical" evidence="8">
    <location>
        <begin position="245"/>
        <end position="266"/>
    </location>
</feature>
<evidence type="ECO:0000256" key="2">
    <source>
        <dbReference type="ARBA" id="ARBA00012783"/>
    </source>
</evidence>
<dbReference type="FunFam" id="3.40.140.10:FF:000041">
    <property type="entry name" value="Cytidine deaminase"/>
    <property type="match status" value="1"/>
</dbReference>
<keyword evidence="3" id="KW-0479">Metal-binding</keyword>
<dbReference type="GO" id="GO:0008270">
    <property type="term" value="F:zinc ion binding"/>
    <property type="evidence" value="ECO:0000318"/>
    <property type="project" value="GO_Central"/>
</dbReference>
<dbReference type="Pfam" id="PF00383">
    <property type="entry name" value="dCMP_cyt_deam_1"/>
    <property type="match status" value="1"/>
</dbReference>
<evidence type="ECO:0000256" key="4">
    <source>
        <dbReference type="ARBA" id="ARBA00022801"/>
    </source>
</evidence>
<evidence type="ECO:0000313" key="11">
    <source>
        <dbReference type="Proteomes" id="UP000030748"/>
    </source>
</evidence>
<evidence type="ECO:0000313" key="10">
    <source>
        <dbReference type="EMBL" id="EYU20509.1"/>
    </source>
</evidence>
<dbReference type="Proteomes" id="UP000030748">
    <property type="component" value="Unassembled WGS sequence"/>
</dbReference>
<keyword evidence="8" id="KW-0472">Membrane</keyword>
<evidence type="ECO:0000259" key="9">
    <source>
        <dbReference type="PROSITE" id="PS51747"/>
    </source>
</evidence>
<keyword evidence="11" id="KW-1185">Reference proteome</keyword>
<dbReference type="InterPro" id="IPR002125">
    <property type="entry name" value="CMP_dCMP_dom"/>
</dbReference>
<reference evidence="10 11" key="1">
    <citation type="journal article" date="2013" name="Proc. Natl. Acad. Sci. U.S.A.">
        <title>Fine-scale variation in meiotic recombination in Mimulus inferred from population shotgun sequencing.</title>
        <authorList>
            <person name="Hellsten U."/>
            <person name="Wright K.M."/>
            <person name="Jenkins J."/>
            <person name="Shu S."/>
            <person name="Yuan Y."/>
            <person name="Wessler S.R."/>
            <person name="Schmutz J."/>
            <person name="Willis J.H."/>
            <person name="Rokhsar D.S."/>
        </authorList>
    </citation>
    <scope>NUCLEOTIDE SEQUENCE [LARGE SCALE GENOMIC DNA]</scope>
    <source>
        <strain evidence="11">cv. DUN x IM62</strain>
    </source>
</reference>
<name>A0A022PYF3_ERYGU</name>
<dbReference type="PIRSF" id="PIRSF006334">
    <property type="entry name" value="Cdd_plus_pseudo"/>
    <property type="match status" value="1"/>
</dbReference>